<organism evidence="2 3">
    <name type="scientific">Candidatus Uhrbacteria bacterium GW2011_GWF2_44_350</name>
    <dbReference type="NCBI Taxonomy" id="1619000"/>
    <lineage>
        <taxon>Bacteria</taxon>
        <taxon>Candidatus Uhriibacteriota</taxon>
    </lineage>
</organism>
<dbReference type="Proteomes" id="UP000034154">
    <property type="component" value="Unassembled WGS sequence"/>
</dbReference>
<keyword evidence="1" id="KW-1133">Transmembrane helix</keyword>
<evidence type="ECO:0000256" key="1">
    <source>
        <dbReference type="SAM" id="Phobius"/>
    </source>
</evidence>
<dbReference type="AlphaFoldDB" id="A0A0G1MJ73"/>
<name>A0A0G1MJ73_9BACT</name>
<feature type="transmembrane region" description="Helical" evidence="1">
    <location>
        <begin position="29"/>
        <end position="44"/>
    </location>
</feature>
<gene>
    <name evidence="2" type="ORF">UW63_C0002G0017</name>
</gene>
<feature type="transmembrane region" description="Helical" evidence="1">
    <location>
        <begin position="99"/>
        <end position="121"/>
    </location>
</feature>
<keyword evidence="1" id="KW-0812">Transmembrane</keyword>
<evidence type="ECO:0008006" key="4">
    <source>
        <dbReference type="Google" id="ProtNLM"/>
    </source>
</evidence>
<dbReference type="EMBL" id="LCJB01000002">
    <property type="protein sequence ID" value="KKT72049.1"/>
    <property type="molecule type" value="Genomic_DNA"/>
</dbReference>
<evidence type="ECO:0000313" key="3">
    <source>
        <dbReference type="Proteomes" id="UP000034154"/>
    </source>
</evidence>
<proteinExistence type="predicted"/>
<protein>
    <recommendedName>
        <fullName evidence="4">Rod shape-determining protein MreD</fullName>
    </recommendedName>
</protein>
<sequence>MIKFFTSALLFILLTMVEFGFVHGLPKPFLFTPLVFACGVYLYQHLGSPIGVWWIFVLGVFLDFWHLGLVPFESLVYAAAAFLMVFLGRHFFTNHSLYGVVANAVLTMFFIHFVHGVYLFFNSFGESLPLPWSSFFGFVLWQTVLLILLTSVLFFLARKIELFLKGLLIVPTRESL</sequence>
<accession>A0A0G1MJ73</accession>
<keyword evidence="1" id="KW-0472">Membrane</keyword>
<feature type="transmembrane region" description="Helical" evidence="1">
    <location>
        <begin position="133"/>
        <end position="157"/>
    </location>
</feature>
<reference evidence="2 3" key="1">
    <citation type="journal article" date="2015" name="Nature">
        <title>rRNA introns, odd ribosomes, and small enigmatic genomes across a large radiation of phyla.</title>
        <authorList>
            <person name="Brown C.T."/>
            <person name="Hug L.A."/>
            <person name="Thomas B.C."/>
            <person name="Sharon I."/>
            <person name="Castelle C.J."/>
            <person name="Singh A."/>
            <person name="Wilkins M.J."/>
            <person name="Williams K.H."/>
            <person name="Banfield J.F."/>
        </authorList>
    </citation>
    <scope>NUCLEOTIDE SEQUENCE [LARGE SCALE GENOMIC DNA]</scope>
</reference>
<evidence type="ECO:0000313" key="2">
    <source>
        <dbReference type="EMBL" id="KKT72049.1"/>
    </source>
</evidence>
<feature type="transmembrane region" description="Helical" evidence="1">
    <location>
        <begin position="74"/>
        <end position="92"/>
    </location>
</feature>
<comment type="caution">
    <text evidence="2">The sequence shown here is derived from an EMBL/GenBank/DDBJ whole genome shotgun (WGS) entry which is preliminary data.</text>
</comment>